<dbReference type="OrthoDB" id="62952at2759"/>
<evidence type="ECO:0008006" key="3">
    <source>
        <dbReference type="Google" id="ProtNLM"/>
    </source>
</evidence>
<protein>
    <recommendedName>
        <fullName evidence="3">F-box domain-containing protein</fullName>
    </recommendedName>
</protein>
<gene>
    <name evidence="1" type="ORF">CC86DRAFT_368213</name>
</gene>
<dbReference type="Proteomes" id="UP000799424">
    <property type="component" value="Unassembled WGS sequence"/>
</dbReference>
<organism evidence="1 2">
    <name type="scientific">Ophiobolus disseminans</name>
    <dbReference type="NCBI Taxonomy" id="1469910"/>
    <lineage>
        <taxon>Eukaryota</taxon>
        <taxon>Fungi</taxon>
        <taxon>Dikarya</taxon>
        <taxon>Ascomycota</taxon>
        <taxon>Pezizomycotina</taxon>
        <taxon>Dothideomycetes</taxon>
        <taxon>Pleosporomycetidae</taxon>
        <taxon>Pleosporales</taxon>
        <taxon>Pleosporineae</taxon>
        <taxon>Phaeosphaeriaceae</taxon>
        <taxon>Ophiobolus</taxon>
    </lineage>
</organism>
<dbReference type="PANTHER" id="PTHR42085">
    <property type="entry name" value="F-BOX DOMAIN-CONTAINING PROTEIN"/>
    <property type="match status" value="1"/>
</dbReference>
<dbReference type="PANTHER" id="PTHR42085:SF2">
    <property type="entry name" value="F-BOX DOMAIN-CONTAINING PROTEIN"/>
    <property type="match status" value="1"/>
</dbReference>
<reference evidence="1" key="1">
    <citation type="journal article" date="2020" name="Stud. Mycol.">
        <title>101 Dothideomycetes genomes: a test case for predicting lifestyles and emergence of pathogens.</title>
        <authorList>
            <person name="Haridas S."/>
            <person name="Albert R."/>
            <person name="Binder M."/>
            <person name="Bloem J."/>
            <person name="Labutti K."/>
            <person name="Salamov A."/>
            <person name="Andreopoulos B."/>
            <person name="Baker S."/>
            <person name="Barry K."/>
            <person name="Bills G."/>
            <person name="Bluhm B."/>
            <person name="Cannon C."/>
            <person name="Castanera R."/>
            <person name="Culley D."/>
            <person name="Daum C."/>
            <person name="Ezra D."/>
            <person name="Gonzalez J."/>
            <person name="Henrissat B."/>
            <person name="Kuo A."/>
            <person name="Liang C."/>
            <person name="Lipzen A."/>
            <person name="Lutzoni F."/>
            <person name="Magnuson J."/>
            <person name="Mondo S."/>
            <person name="Nolan M."/>
            <person name="Ohm R."/>
            <person name="Pangilinan J."/>
            <person name="Park H.-J."/>
            <person name="Ramirez L."/>
            <person name="Alfaro M."/>
            <person name="Sun H."/>
            <person name="Tritt A."/>
            <person name="Yoshinaga Y."/>
            <person name="Zwiers L.-H."/>
            <person name="Turgeon B."/>
            <person name="Goodwin S."/>
            <person name="Spatafora J."/>
            <person name="Crous P."/>
            <person name="Grigoriev I."/>
        </authorList>
    </citation>
    <scope>NUCLEOTIDE SEQUENCE</scope>
    <source>
        <strain evidence="1">CBS 113818</strain>
    </source>
</reference>
<sequence length="281" mass="32088">MKRVTVFDLPGEIRNTIYGYVLVDEGTVVARYGSMKNRFMHRSYSHILDYYRSVEAPRTTEEPRAANQLVSMSKVNRALRKECRGFFFSNNSFEVKGDYMHSHTSFLKDVGSEGSAEIATLNLDGSHFEPSPDLVPLLRKCTRLRRLKIRMHFGHLITKEDYTAIWGYSFGNNRDWINNGYQVNISAEKFEMFTLLPALQTLTVVCSLTARTTPQIKRETAEHHVKLSVMDVLQGLLKDKGVEVEVHTVSDAPWLPCDHTRGRDTKKTPMFAKYGDTLGCP</sequence>
<accession>A0A6A7A8S8</accession>
<dbReference type="AlphaFoldDB" id="A0A6A7A8S8"/>
<evidence type="ECO:0000313" key="2">
    <source>
        <dbReference type="Proteomes" id="UP000799424"/>
    </source>
</evidence>
<keyword evidence="2" id="KW-1185">Reference proteome</keyword>
<proteinExistence type="predicted"/>
<name>A0A6A7A8S8_9PLEO</name>
<dbReference type="EMBL" id="MU006221">
    <property type="protein sequence ID" value="KAF2829148.1"/>
    <property type="molecule type" value="Genomic_DNA"/>
</dbReference>
<dbReference type="InterPro" id="IPR038883">
    <property type="entry name" value="AN11006-like"/>
</dbReference>
<evidence type="ECO:0000313" key="1">
    <source>
        <dbReference type="EMBL" id="KAF2829148.1"/>
    </source>
</evidence>